<dbReference type="SUPFAM" id="SSF46626">
    <property type="entry name" value="Cytochrome c"/>
    <property type="match status" value="1"/>
</dbReference>
<dbReference type="Proteomes" id="UP000228859">
    <property type="component" value="Unassembled WGS sequence"/>
</dbReference>
<name>A0A2D3WM19_9BACT</name>
<dbReference type="InterPro" id="IPR036909">
    <property type="entry name" value="Cyt_c-like_dom_sf"/>
</dbReference>
<proteinExistence type="predicted"/>
<dbReference type="GO" id="GO:0020037">
    <property type="term" value="F:heme binding"/>
    <property type="evidence" value="ECO:0007669"/>
    <property type="project" value="InterPro"/>
</dbReference>
<dbReference type="RefSeq" id="WP_294894230.1">
    <property type="nucleotide sequence ID" value="NZ_DLUI01000148.1"/>
</dbReference>
<sequence>MRGVFLLFLTFTLSHAESFITKEEYAAGLYHNPRGVGCHLCHGEEGEGKLIARYREKGEKKIFAGKPINKLPFREFYEKINSRIVGMPRYYLTDTEIQTLYYYLHRDEFKRAAQQPRKTQ</sequence>
<dbReference type="EMBL" id="DLUI01000148">
    <property type="protein sequence ID" value="DAB37603.1"/>
    <property type="molecule type" value="Genomic_DNA"/>
</dbReference>
<dbReference type="AlphaFoldDB" id="A0A2D3WM19"/>
<evidence type="ECO:0000313" key="2">
    <source>
        <dbReference type="Proteomes" id="UP000228859"/>
    </source>
</evidence>
<organism evidence="1 2">
    <name type="scientific">Sulfuricurvum kujiense</name>
    <dbReference type="NCBI Taxonomy" id="148813"/>
    <lineage>
        <taxon>Bacteria</taxon>
        <taxon>Pseudomonadati</taxon>
        <taxon>Campylobacterota</taxon>
        <taxon>Epsilonproteobacteria</taxon>
        <taxon>Campylobacterales</taxon>
        <taxon>Sulfurimonadaceae</taxon>
        <taxon>Sulfuricurvum</taxon>
    </lineage>
</organism>
<evidence type="ECO:0000313" key="1">
    <source>
        <dbReference type="EMBL" id="DAB37603.1"/>
    </source>
</evidence>
<reference evidence="1 2" key="1">
    <citation type="journal article" date="2017" name="Front. Microbiol.">
        <title>Comparative Genomic Analysis of the Class Epsilonproteobacteria and Proposed Reclassification to Epsilonbacteraeota (phyl. nov.).</title>
        <authorList>
            <person name="Waite D.W."/>
            <person name="Vanwonterghem I."/>
            <person name="Rinke C."/>
            <person name="Parks D.H."/>
            <person name="Zhang Y."/>
            <person name="Takai K."/>
            <person name="Sievert S.M."/>
            <person name="Simon J."/>
            <person name="Campbell B.J."/>
            <person name="Hanson T.E."/>
            <person name="Woyke T."/>
            <person name="Klotz M.G."/>
            <person name="Hugenholtz P."/>
        </authorList>
    </citation>
    <scope>NUCLEOTIDE SEQUENCE [LARGE SCALE GENOMIC DNA]</scope>
    <source>
        <strain evidence="1">UBA12443</strain>
    </source>
</reference>
<comment type="caution">
    <text evidence="1">The sequence shown here is derived from an EMBL/GenBank/DDBJ whole genome shotgun (WGS) entry which is preliminary data.</text>
</comment>
<gene>
    <name evidence="1" type="ORF">CFH83_10260</name>
</gene>
<dbReference type="GO" id="GO:0009055">
    <property type="term" value="F:electron transfer activity"/>
    <property type="evidence" value="ECO:0007669"/>
    <property type="project" value="InterPro"/>
</dbReference>
<accession>A0A2D3WM19</accession>
<protein>
    <submittedName>
        <fullName evidence="1">Cytochrome C oxidase subunit III</fullName>
    </submittedName>
</protein>